<feature type="compositionally biased region" description="Basic and acidic residues" evidence="1">
    <location>
        <begin position="390"/>
        <end position="404"/>
    </location>
</feature>
<dbReference type="EMBL" id="LR699119">
    <property type="protein sequence ID" value="VVC75516.1"/>
    <property type="molecule type" value="Genomic_DNA"/>
</dbReference>
<dbReference type="SUPFAM" id="SSF56219">
    <property type="entry name" value="DNase I-like"/>
    <property type="match status" value="1"/>
</dbReference>
<dbReference type="KEGG" id="asip:AQUSIP_08060"/>
<evidence type="ECO:0000313" key="2">
    <source>
        <dbReference type="EMBL" id="VVC75516.1"/>
    </source>
</evidence>
<dbReference type="InterPro" id="IPR036691">
    <property type="entry name" value="Endo/exonu/phosph_ase_sf"/>
</dbReference>
<gene>
    <name evidence="2" type="ORF">AQUSIP_08060</name>
</gene>
<protein>
    <recommendedName>
        <fullName evidence="4">Endonuclease/exonuclease/phosphatase domain-containing protein</fullName>
    </recommendedName>
</protein>
<feature type="region of interest" description="Disordered" evidence="1">
    <location>
        <begin position="383"/>
        <end position="412"/>
    </location>
</feature>
<reference evidence="2 3" key="1">
    <citation type="submission" date="2019-08" db="EMBL/GenBank/DDBJ databases">
        <authorList>
            <person name="Guy L."/>
        </authorList>
    </citation>
    <scope>NUCLEOTIDE SEQUENCE [LARGE SCALE GENOMIC DNA]</scope>
    <source>
        <strain evidence="2 3">SGT-108</strain>
    </source>
</reference>
<dbReference type="AlphaFoldDB" id="A0A5E4PGM8"/>
<dbReference type="Proteomes" id="UP000324194">
    <property type="component" value="Chromosome 1"/>
</dbReference>
<evidence type="ECO:0008006" key="4">
    <source>
        <dbReference type="Google" id="ProtNLM"/>
    </source>
</evidence>
<keyword evidence="3" id="KW-1185">Reference proteome</keyword>
<name>A0A5E4PGM8_9COXI</name>
<accession>A0A5E4PGM8</accession>
<dbReference type="Gene3D" id="3.60.10.10">
    <property type="entry name" value="Endonuclease/exonuclease/phosphatase"/>
    <property type="match status" value="1"/>
</dbReference>
<evidence type="ECO:0000256" key="1">
    <source>
        <dbReference type="SAM" id="MobiDB-lite"/>
    </source>
</evidence>
<organism evidence="2 3">
    <name type="scientific">Aquicella siphonis</name>
    <dbReference type="NCBI Taxonomy" id="254247"/>
    <lineage>
        <taxon>Bacteria</taxon>
        <taxon>Pseudomonadati</taxon>
        <taxon>Pseudomonadota</taxon>
        <taxon>Gammaproteobacteria</taxon>
        <taxon>Legionellales</taxon>
        <taxon>Coxiellaceae</taxon>
        <taxon>Aquicella</taxon>
    </lineage>
</organism>
<proteinExistence type="predicted"/>
<sequence>MAVYSDHLLILAYADFGPDKLPLNLLSLNILGPGTPMSGFHKQGGWENESDAMSRYGRIVKGLAEARAKHHADVIVLQEATAKLIVPFLKSRLPAAWRIVADERSGLITCFNGERLKVENPDDAKLDEKRRIRSLRFKDVNDDKYVAVHNVWGIYDPFPHEMEADFRRLLEQDEHAVIIGDTNSRIAPLDSEPRNIATNIIPILINRSDRIPDDVQRPDFPDGGFCRGPDGVIHQLATRILDYENSEIVEDKRSADELQPWPEYRMVLCLDDHYRSQKLIDGKSIFEYQDYLNEMFNEDVMVRMASDSFNRKAVGIRFPQNSSFYKFIVNHLQQSPGFQHRQIAEANDSGRAFPVIFMPVEQVELLHKTLHLYRKTPLAAQHKQQLFKPSSEDGAEKSAAKNHDTSGNPKLV</sequence>
<evidence type="ECO:0000313" key="3">
    <source>
        <dbReference type="Proteomes" id="UP000324194"/>
    </source>
</evidence>